<evidence type="ECO:0000313" key="11">
    <source>
        <dbReference type="Proteomes" id="UP000324738"/>
    </source>
</evidence>
<evidence type="ECO:0000256" key="2">
    <source>
        <dbReference type="ARBA" id="ARBA00022448"/>
    </source>
</evidence>
<dbReference type="PANTHER" id="PTHR43357">
    <property type="entry name" value="INNER MEMBRANE ABC TRANSPORTER PERMEASE PROTEIN YDCV"/>
    <property type="match status" value="1"/>
</dbReference>
<comment type="similarity">
    <text evidence="8">Belongs to the binding-protein-dependent transport system permease family.</text>
</comment>
<evidence type="ECO:0000256" key="5">
    <source>
        <dbReference type="ARBA" id="ARBA00022692"/>
    </source>
</evidence>
<name>A0A5B0DWF2_9HYPH</name>
<evidence type="ECO:0000256" key="7">
    <source>
        <dbReference type="ARBA" id="ARBA00023136"/>
    </source>
</evidence>
<dbReference type="OrthoDB" id="9782004at2"/>
<feature type="transmembrane region" description="Helical" evidence="8">
    <location>
        <begin position="67"/>
        <end position="91"/>
    </location>
</feature>
<feature type="transmembrane region" description="Helical" evidence="8">
    <location>
        <begin position="232"/>
        <end position="254"/>
    </location>
</feature>
<evidence type="ECO:0000256" key="6">
    <source>
        <dbReference type="ARBA" id="ARBA00022989"/>
    </source>
</evidence>
<dbReference type="Gene3D" id="1.10.3720.10">
    <property type="entry name" value="MetI-like"/>
    <property type="match status" value="1"/>
</dbReference>
<dbReference type="GO" id="GO:0055085">
    <property type="term" value="P:transmembrane transport"/>
    <property type="evidence" value="ECO:0007669"/>
    <property type="project" value="InterPro"/>
</dbReference>
<keyword evidence="11" id="KW-1185">Reference proteome</keyword>
<protein>
    <submittedName>
        <fullName evidence="10">ABC transporter permease</fullName>
    </submittedName>
</protein>
<evidence type="ECO:0000256" key="4">
    <source>
        <dbReference type="ARBA" id="ARBA00022519"/>
    </source>
</evidence>
<reference evidence="10 11" key="1">
    <citation type="submission" date="2019-08" db="EMBL/GenBank/DDBJ databases">
        <title>Aureimonas fodiniaquatilis sp. nov., isolated from a coal mine wastewater.</title>
        <authorList>
            <person name="Kim W."/>
        </authorList>
    </citation>
    <scope>NUCLEOTIDE SEQUENCE [LARGE SCALE GENOMIC DNA]</scope>
    <source>
        <strain evidence="10 11">CAU 1482</strain>
    </source>
</reference>
<dbReference type="PANTHER" id="PTHR43357:SF4">
    <property type="entry name" value="INNER MEMBRANE ABC TRANSPORTER PERMEASE PROTEIN YDCV"/>
    <property type="match status" value="1"/>
</dbReference>
<organism evidence="10 11">
    <name type="scientific">Aureimonas fodinaquatilis</name>
    <dbReference type="NCBI Taxonomy" id="2565783"/>
    <lineage>
        <taxon>Bacteria</taxon>
        <taxon>Pseudomonadati</taxon>
        <taxon>Pseudomonadota</taxon>
        <taxon>Alphaproteobacteria</taxon>
        <taxon>Hyphomicrobiales</taxon>
        <taxon>Aurantimonadaceae</taxon>
        <taxon>Aureimonas</taxon>
    </lineage>
</organism>
<dbReference type="Pfam" id="PF00528">
    <property type="entry name" value="BPD_transp_1"/>
    <property type="match status" value="1"/>
</dbReference>
<dbReference type="AlphaFoldDB" id="A0A5B0DWF2"/>
<dbReference type="Proteomes" id="UP000324738">
    <property type="component" value="Unassembled WGS sequence"/>
</dbReference>
<dbReference type="InterPro" id="IPR035906">
    <property type="entry name" value="MetI-like_sf"/>
</dbReference>
<feature type="transmembrane region" description="Helical" evidence="8">
    <location>
        <begin position="185"/>
        <end position="212"/>
    </location>
</feature>
<comment type="caution">
    <text evidence="10">The sequence shown here is derived from an EMBL/GenBank/DDBJ whole genome shotgun (WGS) entry which is preliminary data.</text>
</comment>
<dbReference type="GO" id="GO:0005886">
    <property type="term" value="C:plasma membrane"/>
    <property type="evidence" value="ECO:0007669"/>
    <property type="project" value="UniProtKB-SubCell"/>
</dbReference>
<feature type="transmembrane region" description="Helical" evidence="8">
    <location>
        <begin position="129"/>
        <end position="149"/>
    </location>
</feature>
<keyword evidence="2 8" id="KW-0813">Transport</keyword>
<proteinExistence type="inferred from homology"/>
<evidence type="ECO:0000259" key="9">
    <source>
        <dbReference type="PROSITE" id="PS50928"/>
    </source>
</evidence>
<dbReference type="InterPro" id="IPR000515">
    <property type="entry name" value="MetI-like"/>
</dbReference>
<evidence type="ECO:0000313" key="10">
    <source>
        <dbReference type="EMBL" id="KAA0970763.1"/>
    </source>
</evidence>
<keyword evidence="4" id="KW-0997">Cell inner membrane</keyword>
<evidence type="ECO:0000256" key="1">
    <source>
        <dbReference type="ARBA" id="ARBA00004429"/>
    </source>
</evidence>
<accession>A0A5B0DWF2</accession>
<gene>
    <name evidence="10" type="ORF">FPY71_09805</name>
</gene>
<dbReference type="RefSeq" id="WP_149300039.1">
    <property type="nucleotide sequence ID" value="NZ_VTWH01000002.1"/>
</dbReference>
<keyword evidence="7 8" id="KW-0472">Membrane</keyword>
<dbReference type="EMBL" id="VTWH01000002">
    <property type="protein sequence ID" value="KAA0970763.1"/>
    <property type="molecule type" value="Genomic_DNA"/>
</dbReference>
<dbReference type="SUPFAM" id="SSF161098">
    <property type="entry name" value="MetI-like"/>
    <property type="match status" value="1"/>
</dbReference>
<feature type="domain" description="ABC transmembrane type-1" evidence="9">
    <location>
        <begin position="65"/>
        <end position="255"/>
    </location>
</feature>
<feature type="transmembrane region" description="Helical" evidence="8">
    <location>
        <begin position="103"/>
        <end position="123"/>
    </location>
</feature>
<dbReference type="PROSITE" id="PS50928">
    <property type="entry name" value="ABC_TM1"/>
    <property type="match status" value="1"/>
</dbReference>
<dbReference type="CDD" id="cd06261">
    <property type="entry name" value="TM_PBP2"/>
    <property type="match status" value="1"/>
</dbReference>
<feature type="transmembrane region" description="Helical" evidence="8">
    <location>
        <begin position="12"/>
        <end position="34"/>
    </location>
</feature>
<comment type="subcellular location">
    <subcellularLocation>
        <location evidence="1">Cell inner membrane</location>
        <topology evidence="1">Multi-pass membrane protein</topology>
    </subcellularLocation>
    <subcellularLocation>
        <location evidence="8">Cell membrane</location>
        <topology evidence="8">Multi-pass membrane protein</topology>
    </subcellularLocation>
</comment>
<evidence type="ECO:0000256" key="3">
    <source>
        <dbReference type="ARBA" id="ARBA00022475"/>
    </source>
</evidence>
<evidence type="ECO:0000256" key="8">
    <source>
        <dbReference type="RuleBase" id="RU363032"/>
    </source>
</evidence>
<keyword evidence="3" id="KW-1003">Cell membrane</keyword>
<sequence length="275" mass="29705">MKRPGLQRLFANLLVVAILIFILAPILVVVVASFSKTPYLVFPPAGFTLQWYSDIILLSQYIDAFRFSLIVASLTTVLSVALALVIALALARTDFRGKNALQAFFLSPIILPELALALGLLQYFSQMGFLRGLIPIVLAHTVICAPYAVRTIQATTYRLDRNLEHSAFSLGARPFQVLRDVTIPLVMPGIATGAIMAFVTSFDNVTISMFLATPGSTPLPALLYNQAAESGLNTTLAVVSTLLILFMVAVILLIERFIGLGHLTGSTIEAHGSAK</sequence>
<keyword evidence="6 8" id="KW-1133">Transmembrane helix</keyword>
<keyword evidence="5 8" id="KW-0812">Transmembrane</keyword>